<dbReference type="AlphaFoldDB" id="A0A0G0MP10"/>
<name>A0A0G0MP10_9BACT</name>
<protein>
    <submittedName>
        <fullName evidence="1">Uncharacterized protein</fullName>
    </submittedName>
</protein>
<sequence length="160" mass="18304">MYSSLEQDLKEIRMSDTVSDFYGRWNRNAKERHITPWGMIFKGSKLTSILSDFISGLQSVYDMENLSFSVAFGVMEAASFHHPYIRNVDGVLNAKRIYKVMAGSLICVREGEMKEYTPEGDFIVVENQDIFSFKAGAEGCVFAIFDFPAFDLKYDLNQIF</sequence>
<dbReference type="Proteomes" id="UP000034799">
    <property type="component" value="Unassembled WGS sequence"/>
</dbReference>
<evidence type="ECO:0000313" key="2">
    <source>
        <dbReference type="Proteomes" id="UP000034799"/>
    </source>
</evidence>
<gene>
    <name evidence="1" type="ORF">UT34_C0002G0311</name>
</gene>
<dbReference type="EMBL" id="LBWK01000002">
    <property type="protein sequence ID" value="KKR05804.1"/>
    <property type="molecule type" value="Genomic_DNA"/>
</dbReference>
<organism evidence="1 2">
    <name type="scientific">candidate division WS6 bacterium GW2011_GWF2_39_15</name>
    <dbReference type="NCBI Taxonomy" id="1619100"/>
    <lineage>
        <taxon>Bacteria</taxon>
        <taxon>Candidatus Dojkabacteria</taxon>
    </lineage>
</organism>
<accession>A0A0G0MP10</accession>
<reference evidence="1 2" key="1">
    <citation type="journal article" date="2015" name="Nature">
        <title>rRNA introns, odd ribosomes, and small enigmatic genomes across a large radiation of phyla.</title>
        <authorList>
            <person name="Brown C.T."/>
            <person name="Hug L.A."/>
            <person name="Thomas B.C."/>
            <person name="Sharon I."/>
            <person name="Castelle C.J."/>
            <person name="Singh A."/>
            <person name="Wilkins M.J."/>
            <person name="Williams K.H."/>
            <person name="Banfield J.F."/>
        </authorList>
    </citation>
    <scope>NUCLEOTIDE SEQUENCE [LARGE SCALE GENOMIC DNA]</scope>
</reference>
<evidence type="ECO:0000313" key="1">
    <source>
        <dbReference type="EMBL" id="KKR05804.1"/>
    </source>
</evidence>
<comment type="caution">
    <text evidence="1">The sequence shown here is derived from an EMBL/GenBank/DDBJ whole genome shotgun (WGS) entry which is preliminary data.</text>
</comment>
<proteinExistence type="predicted"/>